<organism evidence="2 3">
    <name type="scientific">Alternaria alternata</name>
    <name type="common">Alternaria rot fungus</name>
    <name type="synonym">Torula alternata</name>
    <dbReference type="NCBI Taxonomy" id="5599"/>
    <lineage>
        <taxon>Eukaryota</taxon>
        <taxon>Fungi</taxon>
        <taxon>Dikarya</taxon>
        <taxon>Ascomycota</taxon>
        <taxon>Pezizomycotina</taxon>
        <taxon>Dothideomycetes</taxon>
        <taxon>Pleosporomycetidae</taxon>
        <taxon>Pleosporales</taxon>
        <taxon>Pleosporineae</taxon>
        <taxon>Pleosporaceae</taxon>
        <taxon>Alternaria</taxon>
        <taxon>Alternaria sect. Alternaria</taxon>
        <taxon>Alternaria alternata complex</taxon>
    </lineage>
</organism>
<dbReference type="KEGG" id="aalt:CC77DRAFT_747900"/>
<name>A0A177DSQ4_ALTAL</name>
<keyword evidence="1" id="KW-0812">Transmembrane</keyword>
<feature type="transmembrane region" description="Helical" evidence="1">
    <location>
        <begin position="12"/>
        <end position="34"/>
    </location>
</feature>
<feature type="transmembrane region" description="Helical" evidence="1">
    <location>
        <begin position="125"/>
        <end position="150"/>
    </location>
</feature>
<dbReference type="RefSeq" id="XP_018388235.1">
    <property type="nucleotide sequence ID" value="XM_018533069.1"/>
</dbReference>
<protein>
    <submittedName>
        <fullName evidence="2">Uncharacterized protein</fullName>
    </submittedName>
</protein>
<feature type="transmembrane region" description="Helical" evidence="1">
    <location>
        <begin position="81"/>
        <end position="104"/>
    </location>
</feature>
<evidence type="ECO:0000313" key="2">
    <source>
        <dbReference type="EMBL" id="OAG22814.1"/>
    </source>
</evidence>
<dbReference type="AlphaFoldDB" id="A0A177DSQ4"/>
<accession>A0A177DSQ4</accession>
<keyword evidence="3" id="KW-1185">Reference proteome</keyword>
<proteinExistence type="predicted"/>
<dbReference type="VEuPathDB" id="FungiDB:CC77DRAFT_747900"/>
<keyword evidence="1" id="KW-0472">Membrane</keyword>
<evidence type="ECO:0000256" key="1">
    <source>
        <dbReference type="SAM" id="Phobius"/>
    </source>
</evidence>
<reference evidence="2 3" key="1">
    <citation type="submission" date="2016-05" db="EMBL/GenBank/DDBJ databases">
        <title>Comparative analysis of secretome profiles of manganese(II)-oxidizing ascomycete fungi.</title>
        <authorList>
            <consortium name="DOE Joint Genome Institute"/>
            <person name="Zeiner C.A."/>
            <person name="Purvine S.O."/>
            <person name="Zink E.M."/>
            <person name="Wu S."/>
            <person name="Pasa-Tolic L."/>
            <person name="Chaput D.L."/>
            <person name="Haridas S."/>
            <person name="Grigoriev I.V."/>
            <person name="Santelli C.M."/>
            <person name="Hansel C.M."/>
        </authorList>
    </citation>
    <scope>NUCLEOTIDE SEQUENCE [LARGE SCALE GENOMIC DNA]</scope>
    <source>
        <strain evidence="2 3">SRC1lrK2f</strain>
    </source>
</reference>
<feature type="transmembrane region" description="Helical" evidence="1">
    <location>
        <begin position="184"/>
        <end position="205"/>
    </location>
</feature>
<feature type="transmembrane region" description="Helical" evidence="1">
    <location>
        <begin position="156"/>
        <end position="177"/>
    </location>
</feature>
<keyword evidence="1" id="KW-1133">Transmembrane helix</keyword>
<dbReference type="GeneID" id="29118663"/>
<evidence type="ECO:0000313" key="3">
    <source>
        <dbReference type="Proteomes" id="UP000077248"/>
    </source>
</evidence>
<gene>
    <name evidence="2" type="ORF">CC77DRAFT_747900</name>
</gene>
<feature type="transmembrane region" description="Helical" evidence="1">
    <location>
        <begin position="239"/>
        <end position="261"/>
    </location>
</feature>
<sequence>MNQPQVDNTQISGFYGPGAWAAWVITMVISWAPIVQRDFTHNLHFIGYALYTNWATIDLMHHMKLALQHQRDFGELEYPQIGNLIASSAVLHIGIYLAISQLVTCLFQSQVLGFEDKSPMMRRQLFLTLGLVLPVSVVCFSVGSTFNYLVPRMIPLSFLFGFSVELYSFCDLVGLFIDFKYSAVVTIVHFTIFCFSIKCFILFFLSDVSYIMDESNLIPHKRCYFVPCAPQDIDEWDQVFSLLVALFLFLYEFGLGILNAVKKGFQTWLTAVW</sequence>
<dbReference type="Proteomes" id="UP000077248">
    <property type="component" value="Unassembled WGS sequence"/>
</dbReference>
<dbReference type="EMBL" id="KV441474">
    <property type="protein sequence ID" value="OAG22814.1"/>
    <property type="molecule type" value="Genomic_DNA"/>
</dbReference>